<accession>A0A921E0F0</accession>
<reference evidence="2" key="2">
    <citation type="submission" date="2021-09" db="EMBL/GenBank/DDBJ databases">
        <authorList>
            <person name="Gilroy R."/>
        </authorList>
    </citation>
    <scope>NUCLEOTIDE SEQUENCE</scope>
    <source>
        <strain evidence="2">316</strain>
    </source>
</reference>
<dbReference type="Proteomes" id="UP000742631">
    <property type="component" value="Unassembled WGS sequence"/>
</dbReference>
<evidence type="ECO:0000313" key="2">
    <source>
        <dbReference type="EMBL" id="HJE22950.1"/>
    </source>
</evidence>
<feature type="domain" description="VOC" evidence="1">
    <location>
        <begin position="3"/>
        <end position="120"/>
    </location>
</feature>
<organism evidence="2 3">
    <name type="scientific">Methylorubrum populi</name>
    <dbReference type="NCBI Taxonomy" id="223967"/>
    <lineage>
        <taxon>Bacteria</taxon>
        <taxon>Pseudomonadati</taxon>
        <taxon>Pseudomonadota</taxon>
        <taxon>Alphaproteobacteria</taxon>
        <taxon>Hyphomicrobiales</taxon>
        <taxon>Methylobacteriaceae</taxon>
        <taxon>Methylorubrum</taxon>
    </lineage>
</organism>
<dbReference type="PROSITE" id="PS51819">
    <property type="entry name" value="VOC"/>
    <property type="match status" value="1"/>
</dbReference>
<dbReference type="InterPro" id="IPR029068">
    <property type="entry name" value="Glyas_Bleomycin-R_OHBP_Dase"/>
</dbReference>
<evidence type="ECO:0000313" key="3">
    <source>
        <dbReference type="Proteomes" id="UP000742631"/>
    </source>
</evidence>
<protein>
    <submittedName>
        <fullName evidence="2">Glyoxalase</fullName>
    </submittedName>
</protein>
<dbReference type="AlphaFoldDB" id="A0A921E0F0"/>
<dbReference type="Gene3D" id="3.10.180.10">
    <property type="entry name" value="2,3-Dihydroxybiphenyl 1,2-Dioxygenase, domain 1"/>
    <property type="match status" value="1"/>
</dbReference>
<comment type="caution">
    <text evidence="2">The sequence shown here is derived from an EMBL/GenBank/DDBJ whole genome shotgun (WGS) entry which is preliminary data.</text>
</comment>
<evidence type="ECO:0000259" key="1">
    <source>
        <dbReference type="PROSITE" id="PS51819"/>
    </source>
</evidence>
<gene>
    <name evidence="2" type="ORF">K8W01_04765</name>
</gene>
<dbReference type="SUPFAM" id="SSF54593">
    <property type="entry name" value="Glyoxalase/Bleomycin resistance protein/Dihydroxybiphenyl dioxygenase"/>
    <property type="match status" value="1"/>
</dbReference>
<dbReference type="Pfam" id="PF00903">
    <property type="entry name" value="Glyoxalase"/>
    <property type="match status" value="1"/>
</dbReference>
<proteinExistence type="predicted"/>
<reference evidence="2" key="1">
    <citation type="journal article" date="2021" name="PeerJ">
        <title>Extensive microbial diversity within the chicken gut microbiome revealed by metagenomics and culture.</title>
        <authorList>
            <person name="Gilroy R."/>
            <person name="Ravi A."/>
            <person name="Getino M."/>
            <person name="Pursley I."/>
            <person name="Horton D.L."/>
            <person name="Alikhan N.F."/>
            <person name="Baker D."/>
            <person name="Gharbi K."/>
            <person name="Hall N."/>
            <person name="Watson M."/>
            <person name="Adriaenssens E.M."/>
            <person name="Foster-Nyarko E."/>
            <person name="Jarju S."/>
            <person name="Secka A."/>
            <person name="Antonio M."/>
            <person name="Oren A."/>
            <person name="Chaudhuri R.R."/>
            <person name="La Ragione R."/>
            <person name="Hildebrand F."/>
            <person name="Pallen M.J."/>
        </authorList>
    </citation>
    <scope>NUCLEOTIDE SEQUENCE</scope>
    <source>
        <strain evidence="2">316</strain>
    </source>
</reference>
<dbReference type="InterPro" id="IPR037523">
    <property type="entry name" value="VOC_core"/>
</dbReference>
<dbReference type="InterPro" id="IPR004360">
    <property type="entry name" value="Glyas_Fos-R_dOase_dom"/>
</dbReference>
<name>A0A921E0F0_9HYPH</name>
<dbReference type="EMBL" id="DYYG01000013">
    <property type="protein sequence ID" value="HJE22950.1"/>
    <property type="molecule type" value="Genomic_DNA"/>
</dbReference>
<sequence>MDRIDCLVAILPCNDLDRSEAFYARLGFHRAPGQEAWQQTYRILSRPDGARLHLRKSEPGWLPPDRNPFGLYLYTREVAALAASLRAEIIGGDGPEETAWGTLEFALSDPDGTLVRIGQPVPEKS</sequence>